<dbReference type="Proteomes" id="UP000748025">
    <property type="component" value="Unassembled WGS sequence"/>
</dbReference>
<name>A0A9P7NFY4_9HYPO</name>
<comment type="caution">
    <text evidence="1">The sequence shown here is derived from an EMBL/GenBank/DDBJ whole genome shotgun (WGS) entry which is preliminary data.</text>
</comment>
<gene>
    <name evidence="1" type="ORF">E4U43_004541</name>
</gene>
<sequence length="127" mass="14624">METVRPLPQPDFDTLSHHYSGVSEQTSLFKNLPVATDGSFLRQLRDDMTAEFRQQRDDMTAGFRQLRDDMTAELRQLLGRVDTLLQQITGDPPRGREDDKREQLVAEVGILHREPHRNLSRRGSRPG</sequence>
<protein>
    <submittedName>
        <fullName evidence="1">Uncharacterized protein</fullName>
    </submittedName>
</protein>
<accession>A0A9P7NFY4</accession>
<evidence type="ECO:0000313" key="1">
    <source>
        <dbReference type="EMBL" id="KAG6015926.1"/>
    </source>
</evidence>
<dbReference type="AlphaFoldDB" id="A0A9P7NFY4"/>
<proteinExistence type="predicted"/>
<organism evidence="1 2">
    <name type="scientific">Claviceps pusilla</name>
    <dbReference type="NCBI Taxonomy" id="123648"/>
    <lineage>
        <taxon>Eukaryota</taxon>
        <taxon>Fungi</taxon>
        <taxon>Dikarya</taxon>
        <taxon>Ascomycota</taxon>
        <taxon>Pezizomycotina</taxon>
        <taxon>Sordariomycetes</taxon>
        <taxon>Hypocreomycetidae</taxon>
        <taxon>Hypocreales</taxon>
        <taxon>Clavicipitaceae</taxon>
        <taxon>Claviceps</taxon>
    </lineage>
</organism>
<dbReference type="EMBL" id="SRPW01000296">
    <property type="protein sequence ID" value="KAG6015926.1"/>
    <property type="molecule type" value="Genomic_DNA"/>
</dbReference>
<evidence type="ECO:0000313" key="2">
    <source>
        <dbReference type="Proteomes" id="UP000748025"/>
    </source>
</evidence>
<reference evidence="1" key="1">
    <citation type="journal article" date="2020" name="bioRxiv">
        <title>Whole genome comparisons of ergot fungi reveals the divergence and evolution of species within the genus Claviceps are the result of varying mechanisms driving genome evolution and host range expansion.</title>
        <authorList>
            <person name="Wyka S.A."/>
            <person name="Mondo S.J."/>
            <person name="Liu M."/>
            <person name="Dettman J."/>
            <person name="Nalam V."/>
            <person name="Broders K.D."/>
        </authorList>
    </citation>
    <scope>NUCLEOTIDE SEQUENCE</scope>
    <source>
        <strain evidence="1">CCC 602</strain>
    </source>
</reference>
<keyword evidence="2" id="KW-1185">Reference proteome</keyword>